<dbReference type="InterPro" id="IPR035437">
    <property type="entry name" value="SNase_OB-fold_sf"/>
</dbReference>
<dbReference type="SUPFAM" id="SSF50199">
    <property type="entry name" value="Staphylococcal nuclease"/>
    <property type="match status" value="1"/>
</dbReference>
<protein>
    <submittedName>
        <fullName evidence="2">Nuclease</fullName>
    </submittedName>
</protein>
<dbReference type="AlphaFoldDB" id="A0A1E3LU71"/>
<reference evidence="2 3" key="1">
    <citation type="submission" date="2016-08" db="EMBL/GenBank/DDBJ databases">
        <title>Draft genome of the agarase producing Sphingomonas sp. MCT13.</title>
        <authorList>
            <person name="D'Andrea M.M."/>
            <person name="Rossolini G.M."/>
            <person name="Thaller M.C."/>
        </authorList>
    </citation>
    <scope>NUCLEOTIDE SEQUENCE [LARGE SCALE GENOMIC DNA]</scope>
    <source>
        <strain evidence="2 3">MCT13</strain>
    </source>
</reference>
<comment type="caution">
    <text evidence="2">The sequence shown here is derived from an EMBL/GenBank/DDBJ whole genome shotgun (WGS) entry which is preliminary data.</text>
</comment>
<organism evidence="2 3">
    <name type="scientific">Sphingomonas turrisvirgatae</name>
    <dbReference type="NCBI Taxonomy" id="1888892"/>
    <lineage>
        <taxon>Bacteria</taxon>
        <taxon>Pseudomonadati</taxon>
        <taxon>Pseudomonadota</taxon>
        <taxon>Alphaproteobacteria</taxon>
        <taxon>Sphingomonadales</taxon>
        <taxon>Sphingomonadaceae</taxon>
        <taxon>Sphingomonas</taxon>
    </lineage>
</organism>
<name>A0A1E3LU71_9SPHN</name>
<sequence>MHAPSPPDRAGSGTRASFGLCHRGGGIDCVVDGDTFWMGGEKIRIADIDTPETHPARCHREAELGTAATRRLQALLSGGAVTLEAADRDTDRYGRKLRIVQVDGVGVGDTLVAEGLARPYEGGRRAGWCD</sequence>
<accession>A0A1E3LU71</accession>
<dbReference type="InterPro" id="IPR016071">
    <property type="entry name" value="Staphylococal_nuclease_OB-fold"/>
</dbReference>
<proteinExistence type="predicted"/>
<dbReference type="PROSITE" id="PS50830">
    <property type="entry name" value="TNASE_3"/>
    <property type="match status" value="1"/>
</dbReference>
<dbReference type="STRING" id="1888892.BFL28_03080"/>
<keyword evidence="3" id="KW-1185">Reference proteome</keyword>
<dbReference type="EMBL" id="MDDS01000035">
    <property type="protein sequence ID" value="ODP37298.1"/>
    <property type="molecule type" value="Genomic_DNA"/>
</dbReference>
<dbReference type="Proteomes" id="UP000094487">
    <property type="component" value="Unassembled WGS sequence"/>
</dbReference>
<evidence type="ECO:0000313" key="2">
    <source>
        <dbReference type="EMBL" id="ODP37298.1"/>
    </source>
</evidence>
<gene>
    <name evidence="2" type="ORF">BFL28_03080</name>
</gene>
<dbReference type="Gene3D" id="2.40.50.90">
    <property type="match status" value="1"/>
</dbReference>
<feature type="domain" description="TNase-like" evidence="1">
    <location>
        <begin position="21"/>
        <end position="121"/>
    </location>
</feature>
<dbReference type="SMART" id="SM00318">
    <property type="entry name" value="SNc"/>
    <property type="match status" value="1"/>
</dbReference>
<evidence type="ECO:0000313" key="3">
    <source>
        <dbReference type="Proteomes" id="UP000094487"/>
    </source>
</evidence>
<dbReference type="Pfam" id="PF00565">
    <property type="entry name" value="SNase"/>
    <property type="match status" value="1"/>
</dbReference>
<evidence type="ECO:0000259" key="1">
    <source>
        <dbReference type="PROSITE" id="PS50830"/>
    </source>
</evidence>